<keyword evidence="2" id="KW-0808">Transferase</keyword>
<dbReference type="EMBL" id="VLPL01000005">
    <property type="protein sequence ID" value="TSJ42520.1"/>
    <property type="molecule type" value="Genomic_DNA"/>
</dbReference>
<keyword evidence="3" id="KW-1185">Reference proteome</keyword>
<feature type="domain" description="N-acetyltransferase" evidence="1">
    <location>
        <begin position="9"/>
        <end position="166"/>
    </location>
</feature>
<dbReference type="GO" id="GO:0016747">
    <property type="term" value="F:acyltransferase activity, transferring groups other than amino-acyl groups"/>
    <property type="evidence" value="ECO:0007669"/>
    <property type="project" value="InterPro"/>
</dbReference>
<gene>
    <name evidence="2" type="ORF">FO442_12195</name>
</gene>
<dbReference type="Pfam" id="PF13302">
    <property type="entry name" value="Acetyltransf_3"/>
    <property type="match status" value="1"/>
</dbReference>
<dbReference type="InterPro" id="IPR000182">
    <property type="entry name" value="GNAT_dom"/>
</dbReference>
<dbReference type="Proteomes" id="UP000316008">
    <property type="component" value="Unassembled WGS sequence"/>
</dbReference>
<evidence type="ECO:0000313" key="3">
    <source>
        <dbReference type="Proteomes" id="UP000316008"/>
    </source>
</evidence>
<protein>
    <submittedName>
        <fullName evidence="2">GNAT family N-acetyltransferase</fullName>
    </submittedName>
</protein>
<organism evidence="2 3">
    <name type="scientific">Fluviicola chungangensis</name>
    <dbReference type="NCBI Taxonomy" id="2597671"/>
    <lineage>
        <taxon>Bacteria</taxon>
        <taxon>Pseudomonadati</taxon>
        <taxon>Bacteroidota</taxon>
        <taxon>Flavobacteriia</taxon>
        <taxon>Flavobacteriales</taxon>
        <taxon>Crocinitomicaceae</taxon>
        <taxon>Fluviicola</taxon>
    </lineage>
</organism>
<accession>A0A556MRG2</accession>
<evidence type="ECO:0000313" key="2">
    <source>
        <dbReference type="EMBL" id="TSJ42520.1"/>
    </source>
</evidence>
<proteinExistence type="predicted"/>
<dbReference type="OrthoDB" id="2352823at2"/>
<name>A0A556MRG2_9FLAO</name>
<dbReference type="PANTHER" id="PTHR43792">
    <property type="entry name" value="GNAT FAMILY, PUTATIVE (AFU_ORTHOLOGUE AFUA_3G00765)-RELATED-RELATED"/>
    <property type="match status" value="1"/>
</dbReference>
<dbReference type="InterPro" id="IPR051531">
    <property type="entry name" value="N-acetyltransferase"/>
</dbReference>
<dbReference type="PANTHER" id="PTHR43792:SF1">
    <property type="entry name" value="N-ACETYLTRANSFERASE DOMAIN-CONTAINING PROTEIN"/>
    <property type="match status" value="1"/>
</dbReference>
<dbReference type="RefSeq" id="WP_144333473.1">
    <property type="nucleotide sequence ID" value="NZ_VLPL01000005.1"/>
</dbReference>
<comment type="caution">
    <text evidence="2">The sequence shown here is derived from an EMBL/GenBank/DDBJ whole genome shotgun (WGS) entry which is preliminary data.</text>
</comment>
<dbReference type="AlphaFoldDB" id="A0A556MRG2"/>
<sequence length="166" mass="19219">MKIIETPRLFLREMTPDDAENAYMLNLDPEVLRYTGDDPFEGVEEARKFLENYESYQKYGFGRWAMILKETGEYLGWCGLKYTPELDEFDIGYRLMKKFWGKGYATEAAEACLDLGFNQFGMETIVGRAMPENGASVRVLEKIGLTYLKNRMTNGTEEVVYIKHKS</sequence>
<dbReference type="InterPro" id="IPR016181">
    <property type="entry name" value="Acyl_CoA_acyltransferase"/>
</dbReference>
<dbReference type="SUPFAM" id="SSF55729">
    <property type="entry name" value="Acyl-CoA N-acyltransferases (Nat)"/>
    <property type="match status" value="1"/>
</dbReference>
<dbReference type="Gene3D" id="3.40.630.30">
    <property type="match status" value="1"/>
</dbReference>
<reference evidence="2 3" key="1">
    <citation type="submission" date="2019-07" db="EMBL/GenBank/DDBJ databases">
        <authorList>
            <person name="Huq M.A."/>
        </authorList>
    </citation>
    <scope>NUCLEOTIDE SEQUENCE [LARGE SCALE GENOMIC DNA]</scope>
    <source>
        <strain evidence="2 3">MAH-3</strain>
    </source>
</reference>
<dbReference type="PROSITE" id="PS51186">
    <property type="entry name" value="GNAT"/>
    <property type="match status" value="1"/>
</dbReference>
<evidence type="ECO:0000259" key="1">
    <source>
        <dbReference type="PROSITE" id="PS51186"/>
    </source>
</evidence>